<keyword evidence="4 5" id="KW-0472">Membrane</keyword>
<feature type="domain" description="Major facilitator superfamily (MFS) profile" evidence="6">
    <location>
        <begin position="49"/>
        <end position="466"/>
    </location>
</feature>
<feature type="transmembrane region" description="Helical" evidence="5">
    <location>
        <begin position="141"/>
        <end position="162"/>
    </location>
</feature>
<keyword evidence="2 5" id="KW-0812">Transmembrane</keyword>
<accession>A0ABX2V384</accession>
<dbReference type="InterPro" id="IPR020846">
    <property type="entry name" value="MFS_dom"/>
</dbReference>
<feature type="transmembrane region" description="Helical" evidence="5">
    <location>
        <begin position="203"/>
        <end position="223"/>
    </location>
</feature>
<reference evidence="7 8" key="1">
    <citation type="submission" date="2016-04" db="EMBL/GenBank/DDBJ databases">
        <title>Reclassification of Paraburkholderia panaciterrae (Farh et al. 2015) Dobritsa &amp; Samadpour 2016 as a later homotypic synonym of Paraburkholderia ginsengiterrae (Farh et al. 2015) Dobritsa &amp; Samadpour 2016.</title>
        <authorList>
            <person name="Dobritsa A.P."/>
            <person name="Kutumbaka K."/>
            <person name="Samadpour M."/>
        </authorList>
    </citation>
    <scope>NUCLEOTIDE SEQUENCE [LARGE SCALE GENOMIC DNA]</scope>
    <source>
        <strain evidence="7 8">DCY85-1</strain>
    </source>
</reference>
<comment type="subcellular location">
    <subcellularLocation>
        <location evidence="1">Membrane</location>
        <topology evidence="1">Multi-pass membrane protein</topology>
    </subcellularLocation>
</comment>
<dbReference type="InterPro" id="IPR036259">
    <property type="entry name" value="MFS_trans_sf"/>
</dbReference>
<comment type="caution">
    <text evidence="7">The sequence shown here is derived from an EMBL/GenBank/DDBJ whole genome shotgun (WGS) entry which is preliminary data.</text>
</comment>
<dbReference type="EMBL" id="LXJZ01000020">
    <property type="protein sequence ID" value="OAJ63390.1"/>
    <property type="molecule type" value="Genomic_DNA"/>
</dbReference>
<dbReference type="Proteomes" id="UP000077961">
    <property type="component" value="Unassembled WGS sequence"/>
</dbReference>
<protein>
    <recommendedName>
        <fullName evidence="6">Major facilitator superfamily (MFS) profile domain-containing protein</fullName>
    </recommendedName>
</protein>
<evidence type="ECO:0000256" key="1">
    <source>
        <dbReference type="ARBA" id="ARBA00004141"/>
    </source>
</evidence>
<evidence type="ECO:0000256" key="5">
    <source>
        <dbReference type="SAM" id="Phobius"/>
    </source>
</evidence>
<evidence type="ECO:0000313" key="8">
    <source>
        <dbReference type="Proteomes" id="UP000077961"/>
    </source>
</evidence>
<feature type="transmembrane region" description="Helical" evidence="5">
    <location>
        <begin position="439"/>
        <end position="461"/>
    </location>
</feature>
<dbReference type="PANTHER" id="PTHR23508">
    <property type="entry name" value="CARBOXYLIC ACID TRANSPORTER PROTEIN HOMOLOG"/>
    <property type="match status" value="1"/>
</dbReference>
<feature type="transmembrane region" description="Helical" evidence="5">
    <location>
        <begin position="347"/>
        <end position="368"/>
    </location>
</feature>
<dbReference type="PANTHER" id="PTHR23508:SF10">
    <property type="entry name" value="CARBOXYLIC ACID TRANSPORTER PROTEIN HOMOLOG"/>
    <property type="match status" value="1"/>
</dbReference>
<evidence type="ECO:0000313" key="7">
    <source>
        <dbReference type="EMBL" id="OAJ63390.1"/>
    </source>
</evidence>
<feature type="transmembrane region" description="Helical" evidence="5">
    <location>
        <begin position="318"/>
        <end position="340"/>
    </location>
</feature>
<keyword evidence="8" id="KW-1185">Reference proteome</keyword>
<dbReference type="InterPro" id="IPR005829">
    <property type="entry name" value="Sugar_transporter_CS"/>
</dbReference>
<dbReference type="PROSITE" id="PS00217">
    <property type="entry name" value="SUGAR_TRANSPORT_2"/>
    <property type="match status" value="1"/>
</dbReference>
<dbReference type="PROSITE" id="PS50850">
    <property type="entry name" value="MFS"/>
    <property type="match status" value="1"/>
</dbReference>
<evidence type="ECO:0000256" key="3">
    <source>
        <dbReference type="ARBA" id="ARBA00022989"/>
    </source>
</evidence>
<evidence type="ECO:0000256" key="2">
    <source>
        <dbReference type="ARBA" id="ARBA00022692"/>
    </source>
</evidence>
<dbReference type="Gene3D" id="1.20.1250.20">
    <property type="entry name" value="MFS general substrate transporter like domains"/>
    <property type="match status" value="1"/>
</dbReference>
<name>A0ABX2V384_9BURK</name>
<feature type="transmembrane region" description="Helical" evidence="5">
    <location>
        <begin position="115"/>
        <end position="135"/>
    </location>
</feature>
<dbReference type="PROSITE" id="PS00216">
    <property type="entry name" value="SUGAR_TRANSPORT_1"/>
    <property type="match status" value="1"/>
</dbReference>
<dbReference type="SUPFAM" id="SSF103473">
    <property type="entry name" value="MFS general substrate transporter"/>
    <property type="match status" value="1"/>
</dbReference>
<dbReference type="Pfam" id="PF07690">
    <property type="entry name" value="MFS_1"/>
    <property type="match status" value="1"/>
</dbReference>
<gene>
    <name evidence="7" type="ORF">A6V36_18015</name>
</gene>
<evidence type="ECO:0000259" key="6">
    <source>
        <dbReference type="PROSITE" id="PS50850"/>
    </source>
</evidence>
<feature type="transmembrane region" description="Helical" evidence="5">
    <location>
        <begin position="85"/>
        <end position="103"/>
    </location>
</feature>
<feature type="transmembrane region" description="Helical" evidence="5">
    <location>
        <begin position="47"/>
        <end position="65"/>
    </location>
</feature>
<proteinExistence type="predicted"/>
<organism evidence="7 8">
    <name type="scientific">Paraburkholderia ginsengiterrae</name>
    <dbReference type="NCBI Taxonomy" id="1462993"/>
    <lineage>
        <taxon>Bacteria</taxon>
        <taxon>Pseudomonadati</taxon>
        <taxon>Pseudomonadota</taxon>
        <taxon>Betaproteobacteria</taxon>
        <taxon>Burkholderiales</taxon>
        <taxon>Burkholderiaceae</taxon>
        <taxon>Paraburkholderia</taxon>
    </lineage>
</organism>
<keyword evidence="3 5" id="KW-1133">Transmembrane helix</keyword>
<sequence>MVTEDFNSRRVVKTVHSFGVNVTQNDSDVVFSFESALDRKSIGRYQFFIFFLCFICLVFDGYDAYAMAYVAPLLRVDLALNHSSIGQAFSASLVGMFVGAIVLSPIADILGRRKVTVAALLVSGLSMLASAKAQIFGELFIARALTGFGLGVILPNALSICAEFAPSKRRFLTVMLVSLGMSAGGAIGGPVAALLISSSGWRGVFVAGGLASIMVAFCMAFWMPESLNFLIRREGNLSTSAQRIAVKVFGPGIAASLTPFSAPASTKGAPFLELFAHRRTLQTLCIWAIAFCNLLCLYLLASWLPILCQEAGLGYRDAALATSVMQIGGLAGVLLLGSLARRTNPKLVLLVGYVIGAAAIYAVVPTLHMGIGPLAVATFVAGTSIIGGQAGIQAVGLDLYPQAVHSTGMGWALGVGRLGSVCGPILAGELMMRGLSTQSVVNLGAIAALIGGISTGFLFLLDIRLRRNQRVTTVTENNQRAMIRTHT</sequence>
<feature type="transmembrane region" description="Helical" evidence="5">
    <location>
        <begin position="174"/>
        <end position="197"/>
    </location>
</feature>
<feature type="transmembrane region" description="Helical" evidence="5">
    <location>
        <begin position="284"/>
        <end position="306"/>
    </location>
</feature>
<evidence type="ECO:0000256" key="4">
    <source>
        <dbReference type="ARBA" id="ARBA00023136"/>
    </source>
</evidence>
<dbReference type="InterPro" id="IPR011701">
    <property type="entry name" value="MFS"/>
</dbReference>